<keyword evidence="4 5" id="KW-0472">Membrane</keyword>
<reference evidence="7 8" key="1">
    <citation type="journal article" date="2014" name="Genome Biol. Evol.">
        <title>The secreted proteins of Achlya hypogyna and Thraustotheca clavata identify the ancestral oomycete secretome and reveal gene acquisitions by horizontal gene transfer.</title>
        <authorList>
            <person name="Misner I."/>
            <person name="Blouin N."/>
            <person name="Leonard G."/>
            <person name="Richards T.A."/>
            <person name="Lane C.E."/>
        </authorList>
    </citation>
    <scope>NUCLEOTIDE SEQUENCE [LARGE SCALE GENOMIC DNA]</scope>
    <source>
        <strain evidence="7 8">ATCC 34112</strain>
    </source>
</reference>
<dbReference type="OrthoDB" id="40134at2759"/>
<dbReference type="PANTHER" id="PTHR22950:SF349">
    <property type="entry name" value="AMINO ACID TRANSPORTER TRANSMEMBRANE DOMAIN-CONTAINING PROTEIN"/>
    <property type="match status" value="1"/>
</dbReference>
<protein>
    <submittedName>
        <fullName evidence="7">Amino Acid/Auxin Permease (AAAP) Family</fullName>
    </submittedName>
</protein>
<feature type="domain" description="Amino acid transporter transmembrane" evidence="6">
    <location>
        <begin position="8"/>
        <end position="449"/>
    </location>
</feature>
<evidence type="ECO:0000313" key="8">
    <source>
        <dbReference type="Proteomes" id="UP000243217"/>
    </source>
</evidence>
<sequence>MDDVHCIVILFTYTFGVASLSMGHVFASTGPIMGSVVIYFLSACNLHASALLAKCMASAPSSVRTFDDLGLFACGRFGQLAVVLSESLSCLLTPIAFLVLCGTELLPSIASYLGLPHLSTTYWIIVFALIMLPIIYIPTLKETAALCVIGSLATIITDSVALSTNLTEHAMAPRETQITATGVLTAYGTIMFAFGTALLIPPLHRQRAESSPEHFILLLSVTLVAITCLYIIIGSATYYQFGCTAPSTLLESMPRGLAKTVATSAIFVHIAIAYPVIMSPTIFVLERHVFGKEYTTLSEKDIIGATSSPIVGGECTAALLGQAMPSSPSDNESDTSQNPYTAVQYLDSTEKYTTTEFTTWEQFWRIILRTTIVFVQCFLAMMLQASFSDILSLIGATTITVPCMIMPCICYLKMFPPESTWRSYMNRYFAVFIIIISIIMGIYSTINAITNIKNTMSTYHMFQPAPHKLYVNGTKHFPYCQLGEQN</sequence>
<name>A0A1V9Z9W3_9STRA</name>
<organism evidence="7 8">
    <name type="scientific">Thraustotheca clavata</name>
    <dbReference type="NCBI Taxonomy" id="74557"/>
    <lineage>
        <taxon>Eukaryota</taxon>
        <taxon>Sar</taxon>
        <taxon>Stramenopiles</taxon>
        <taxon>Oomycota</taxon>
        <taxon>Saprolegniomycetes</taxon>
        <taxon>Saprolegniales</taxon>
        <taxon>Achlyaceae</taxon>
        <taxon>Thraustotheca</taxon>
    </lineage>
</organism>
<feature type="transmembrane region" description="Helical" evidence="5">
    <location>
        <begin position="184"/>
        <end position="203"/>
    </location>
</feature>
<dbReference type="EMBL" id="JNBS01002165">
    <property type="protein sequence ID" value="OQR94785.1"/>
    <property type="molecule type" value="Genomic_DNA"/>
</dbReference>
<evidence type="ECO:0000256" key="3">
    <source>
        <dbReference type="ARBA" id="ARBA00022989"/>
    </source>
</evidence>
<comment type="subcellular location">
    <subcellularLocation>
        <location evidence="1">Membrane</location>
        <topology evidence="1">Multi-pass membrane protein</topology>
    </subcellularLocation>
</comment>
<feature type="transmembrane region" description="Helical" evidence="5">
    <location>
        <begin position="120"/>
        <end position="137"/>
    </location>
</feature>
<dbReference type="AlphaFoldDB" id="A0A1V9Z9W3"/>
<keyword evidence="3 5" id="KW-1133">Transmembrane helix</keyword>
<feature type="transmembrane region" description="Helical" evidence="5">
    <location>
        <begin position="144"/>
        <end position="164"/>
    </location>
</feature>
<accession>A0A1V9Z9W3</accession>
<dbReference type="PANTHER" id="PTHR22950">
    <property type="entry name" value="AMINO ACID TRANSPORTER"/>
    <property type="match status" value="1"/>
</dbReference>
<evidence type="ECO:0000256" key="4">
    <source>
        <dbReference type="ARBA" id="ARBA00023136"/>
    </source>
</evidence>
<dbReference type="STRING" id="74557.A0A1V9Z9W3"/>
<dbReference type="Proteomes" id="UP000243217">
    <property type="component" value="Unassembled WGS sequence"/>
</dbReference>
<keyword evidence="8" id="KW-1185">Reference proteome</keyword>
<evidence type="ECO:0000256" key="5">
    <source>
        <dbReference type="SAM" id="Phobius"/>
    </source>
</evidence>
<gene>
    <name evidence="7" type="ORF">THRCLA_08096</name>
</gene>
<evidence type="ECO:0000256" key="1">
    <source>
        <dbReference type="ARBA" id="ARBA00004141"/>
    </source>
</evidence>
<keyword evidence="2 5" id="KW-0812">Transmembrane</keyword>
<feature type="transmembrane region" description="Helical" evidence="5">
    <location>
        <begin position="77"/>
        <end position="100"/>
    </location>
</feature>
<feature type="transmembrane region" description="Helical" evidence="5">
    <location>
        <begin position="215"/>
        <end position="241"/>
    </location>
</feature>
<feature type="transmembrane region" description="Helical" evidence="5">
    <location>
        <begin position="32"/>
        <end position="56"/>
    </location>
</feature>
<comment type="caution">
    <text evidence="7">The sequence shown here is derived from an EMBL/GenBank/DDBJ whole genome shotgun (WGS) entry which is preliminary data.</text>
</comment>
<feature type="transmembrane region" description="Helical" evidence="5">
    <location>
        <begin position="7"/>
        <end position="26"/>
    </location>
</feature>
<feature type="transmembrane region" description="Helical" evidence="5">
    <location>
        <begin position="366"/>
        <end position="384"/>
    </location>
</feature>
<dbReference type="Pfam" id="PF01490">
    <property type="entry name" value="Aa_trans"/>
    <property type="match status" value="1"/>
</dbReference>
<evidence type="ECO:0000313" key="7">
    <source>
        <dbReference type="EMBL" id="OQR94785.1"/>
    </source>
</evidence>
<evidence type="ECO:0000259" key="6">
    <source>
        <dbReference type="Pfam" id="PF01490"/>
    </source>
</evidence>
<proteinExistence type="predicted"/>
<dbReference type="GO" id="GO:0015179">
    <property type="term" value="F:L-amino acid transmembrane transporter activity"/>
    <property type="evidence" value="ECO:0007669"/>
    <property type="project" value="TreeGrafter"/>
</dbReference>
<feature type="transmembrane region" description="Helical" evidence="5">
    <location>
        <begin position="390"/>
        <end position="412"/>
    </location>
</feature>
<feature type="transmembrane region" description="Helical" evidence="5">
    <location>
        <begin position="261"/>
        <end position="285"/>
    </location>
</feature>
<dbReference type="InterPro" id="IPR013057">
    <property type="entry name" value="AA_transpt_TM"/>
</dbReference>
<feature type="transmembrane region" description="Helical" evidence="5">
    <location>
        <begin position="424"/>
        <end position="446"/>
    </location>
</feature>
<dbReference type="GO" id="GO:0005774">
    <property type="term" value="C:vacuolar membrane"/>
    <property type="evidence" value="ECO:0007669"/>
    <property type="project" value="TreeGrafter"/>
</dbReference>
<evidence type="ECO:0000256" key="2">
    <source>
        <dbReference type="ARBA" id="ARBA00022692"/>
    </source>
</evidence>